<evidence type="ECO:0000313" key="5">
    <source>
        <dbReference type="EMBL" id="KAG5176511.1"/>
    </source>
</evidence>
<dbReference type="OrthoDB" id="5954793at2759"/>
<keyword evidence="1 5" id="KW-0489">Methyltransferase</keyword>
<comment type="caution">
    <text evidence="5">The sequence shown here is derived from an EMBL/GenBank/DDBJ whole genome shotgun (WGS) entry which is preliminary data.</text>
</comment>
<dbReference type="PANTHER" id="PTHR21008">
    <property type="entry name" value="S-ADENOSYLMETHIONINE SENSOR UPSTREAM OF MTORC1-RELATED"/>
    <property type="match status" value="1"/>
</dbReference>
<keyword evidence="6" id="KW-1185">Reference proteome</keyword>
<dbReference type="GO" id="GO:0005730">
    <property type="term" value="C:nucleolus"/>
    <property type="evidence" value="ECO:0007669"/>
    <property type="project" value="TreeGrafter"/>
</dbReference>
<dbReference type="InterPro" id="IPR021867">
    <property type="entry name" value="Bmt2/SAMTOR"/>
</dbReference>
<dbReference type="EMBL" id="JAFCMP010000536">
    <property type="protein sequence ID" value="KAG5176511.1"/>
    <property type="molecule type" value="Genomic_DNA"/>
</dbReference>
<proteinExistence type="predicted"/>
<evidence type="ECO:0000256" key="4">
    <source>
        <dbReference type="SAM" id="MobiDB-lite"/>
    </source>
</evidence>
<gene>
    <name evidence="5" type="ORF">JKP88DRAFT_242311</name>
</gene>
<feature type="compositionally biased region" description="Basic and acidic residues" evidence="4">
    <location>
        <begin position="39"/>
        <end position="51"/>
    </location>
</feature>
<dbReference type="Pfam" id="PF11968">
    <property type="entry name" value="Bmt2"/>
    <property type="match status" value="1"/>
</dbReference>
<evidence type="ECO:0000256" key="2">
    <source>
        <dbReference type="ARBA" id="ARBA00022679"/>
    </source>
</evidence>
<keyword evidence="3" id="KW-0949">S-adenosyl-L-methionine</keyword>
<accession>A0A835YKU5</accession>
<dbReference type="InterPro" id="IPR029063">
    <property type="entry name" value="SAM-dependent_MTases_sf"/>
</dbReference>
<reference evidence="5" key="1">
    <citation type="submission" date="2021-02" db="EMBL/GenBank/DDBJ databases">
        <title>First Annotated Genome of the Yellow-green Alga Tribonema minus.</title>
        <authorList>
            <person name="Mahan K.M."/>
        </authorList>
    </citation>
    <scope>NUCLEOTIDE SEQUENCE</scope>
    <source>
        <strain evidence="5">UTEX B ZZ1240</strain>
    </source>
</reference>
<evidence type="ECO:0000256" key="1">
    <source>
        <dbReference type="ARBA" id="ARBA00022603"/>
    </source>
</evidence>
<feature type="region of interest" description="Disordered" evidence="4">
    <location>
        <begin position="238"/>
        <end position="264"/>
    </location>
</feature>
<protein>
    <submittedName>
        <fullName evidence="5">Putative methyltransferase-domain-containing protein</fullName>
    </submittedName>
</protein>
<dbReference type="SUPFAM" id="SSF53335">
    <property type="entry name" value="S-adenosyl-L-methionine-dependent methyltransferases"/>
    <property type="match status" value="1"/>
</dbReference>
<dbReference type="AlphaFoldDB" id="A0A835YKU5"/>
<name>A0A835YKU5_9STRA</name>
<organism evidence="5 6">
    <name type="scientific">Tribonema minus</name>
    <dbReference type="NCBI Taxonomy" id="303371"/>
    <lineage>
        <taxon>Eukaryota</taxon>
        <taxon>Sar</taxon>
        <taxon>Stramenopiles</taxon>
        <taxon>Ochrophyta</taxon>
        <taxon>PX clade</taxon>
        <taxon>Xanthophyceae</taxon>
        <taxon>Tribonematales</taxon>
        <taxon>Tribonemataceae</taxon>
        <taxon>Tribonema</taxon>
    </lineage>
</organism>
<feature type="compositionally biased region" description="Basic and acidic residues" evidence="4">
    <location>
        <begin position="246"/>
        <end position="264"/>
    </location>
</feature>
<feature type="region of interest" description="Disordered" evidence="4">
    <location>
        <begin position="1"/>
        <end position="51"/>
    </location>
</feature>
<evidence type="ECO:0000256" key="3">
    <source>
        <dbReference type="ARBA" id="ARBA00022691"/>
    </source>
</evidence>
<dbReference type="GO" id="GO:0016433">
    <property type="term" value="F:rRNA (adenine) methyltransferase activity"/>
    <property type="evidence" value="ECO:0007669"/>
    <property type="project" value="TreeGrafter"/>
</dbReference>
<keyword evidence="2 5" id="KW-0808">Transferase</keyword>
<evidence type="ECO:0000313" key="6">
    <source>
        <dbReference type="Proteomes" id="UP000664859"/>
    </source>
</evidence>
<sequence length="264" mass="29306">MGKTRKPIPVLPPPLKSRKRARQITTAFHKLTKQQAQVKSDDGLSEREKQQRLTQLQRELDGIGGREAYQSASLLSVQYHNTSKWVTQQLEHMGMRPAKGAPPLNLLEVGAINDRLLSVPWLRVRAIDLRAAHPRVERADFFDLAPRGAFDAAALAMVLNCVPEPARRGAMLARLRRHLRPGGALLLALPLLCLTNSRCMSAPRFAAILAHAGFDVVAERRSPRVAFYVLRAAREPPPDGAPPRFAHGDHGRPGRGRMDFSVEL</sequence>
<dbReference type="Gene3D" id="3.40.50.150">
    <property type="entry name" value="Vaccinia Virus protein VP39"/>
    <property type="match status" value="1"/>
</dbReference>
<dbReference type="PANTHER" id="PTHR21008:SF1">
    <property type="entry name" value="25S RRNA (ADENINE(2142)-N(1))-METHYLTRANSFERASE"/>
    <property type="match status" value="1"/>
</dbReference>
<dbReference type="Gene3D" id="1.20.58.90">
    <property type="match status" value="1"/>
</dbReference>
<dbReference type="Proteomes" id="UP000664859">
    <property type="component" value="Unassembled WGS sequence"/>
</dbReference>